<protein>
    <submittedName>
        <fullName evidence="1">Uncharacterized protein</fullName>
    </submittedName>
</protein>
<dbReference type="EMBL" id="JAUKUD010000004">
    <property type="protein sequence ID" value="KAK0745821.1"/>
    <property type="molecule type" value="Genomic_DNA"/>
</dbReference>
<accession>A0AA40EUV6</accession>
<organism evidence="1 2">
    <name type="scientific">Schizothecium vesticola</name>
    <dbReference type="NCBI Taxonomy" id="314040"/>
    <lineage>
        <taxon>Eukaryota</taxon>
        <taxon>Fungi</taxon>
        <taxon>Dikarya</taxon>
        <taxon>Ascomycota</taxon>
        <taxon>Pezizomycotina</taxon>
        <taxon>Sordariomycetes</taxon>
        <taxon>Sordariomycetidae</taxon>
        <taxon>Sordariales</taxon>
        <taxon>Schizotheciaceae</taxon>
        <taxon>Schizothecium</taxon>
    </lineage>
</organism>
<keyword evidence="2" id="KW-1185">Reference proteome</keyword>
<name>A0AA40EUV6_9PEZI</name>
<reference evidence="1" key="1">
    <citation type="submission" date="2023-06" db="EMBL/GenBank/DDBJ databases">
        <title>Genome-scale phylogeny and comparative genomics of the fungal order Sordariales.</title>
        <authorList>
            <consortium name="Lawrence Berkeley National Laboratory"/>
            <person name="Hensen N."/>
            <person name="Bonometti L."/>
            <person name="Westerberg I."/>
            <person name="Brannstrom I.O."/>
            <person name="Guillou S."/>
            <person name="Cros-Aarteil S."/>
            <person name="Calhoun S."/>
            <person name="Haridas S."/>
            <person name="Kuo A."/>
            <person name="Mondo S."/>
            <person name="Pangilinan J."/>
            <person name="Riley R."/>
            <person name="LaButti K."/>
            <person name="Andreopoulos B."/>
            <person name="Lipzen A."/>
            <person name="Chen C."/>
            <person name="Yanf M."/>
            <person name="Daum C."/>
            <person name="Ng V."/>
            <person name="Clum A."/>
            <person name="Steindorff A."/>
            <person name="Ohm R."/>
            <person name="Martin F."/>
            <person name="Silar P."/>
            <person name="Natvig D."/>
            <person name="Lalanne C."/>
            <person name="Gautier V."/>
            <person name="Ament-velasquez S.L."/>
            <person name="Kruys A."/>
            <person name="Hutchinson M.I."/>
            <person name="Powell A.J."/>
            <person name="Barry K."/>
            <person name="Miller A.N."/>
            <person name="Grigoriev I.V."/>
            <person name="Debuchy R."/>
            <person name="Gladieux P."/>
            <person name="Thoren M.H."/>
            <person name="Johannesson H."/>
        </authorList>
    </citation>
    <scope>NUCLEOTIDE SEQUENCE</scope>
    <source>
        <strain evidence="1">SMH3187-1</strain>
    </source>
</reference>
<evidence type="ECO:0000313" key="2">
    <source>
        <dbReference type="Proteomes" id="UP001172155"/>
    </source>
</evidence>
<dbReference type="Proteomes" id="UP001172155">
    <property type="component" value="Unassembled WGS sequence"/>
</dbReference>
<evidence type="ECO:0000313" key="1">
    <source>
        <dbReference type="EMBL" id="KAK0745821.1"/>
    </source>
</evidence>
<comment type="caution">
    <text evidence="1">The sequence shown here is derived from an EMBL/GenBank/DDBJ whole genome shotgun (WGS) entry which is preliminary data.</text>
</comment>
<sequence length="196" mass="21707">MGMHELPHHASPRFQIVLLDTFNPLHAPTQTRLALQVQSHQALSMAALKSGSRIMENATQNTVYKLVIYVGPRAGRNHTVGTLVKLQELEQTLRKLHLGEGKQGPAFSLTSNNTLLGTAGFDAFMFIPFHRWGSRRPPRDDNSAPSKNVIAESFKEVLDAGLPSEGRLSVIIIQTPVTFDAEFFRLGSVFTQNSFI</sequence>
<gene>
    <name evidence="1" type="ORF">B0T18DRAFT_390378</name>
</gene>
<proteinExistence type="predicted"/>
<dbReference type="AlphaFoldDB" id="A0AA40EUV6"/>